<dbReference type="Gene3D" id="3.30.70.1320">
    <property type="entry name" value="Multidrug efflux transporter AcrB pore domain like"/>
    <property type="match status" value="1"/>
</dbReference>
<name>A0ABU3R1H6_9GAMM</name>
<feature type="transmembrane region" description="Helical" evidence="1">
    <location>
        <begin position="531"/>
        <end position="549"/>
    </location>
</feature>
<accession>A0ABU3R1H6</accession>
<feature type="transmembrane region" description="Helical" evidence="1">
    <location>
        <begin position="359"/>
        <end position="380"/>
    </location>
</feature>
<dbReference type="SUPFAM" id="SSF82866">
    <property type="entry name" value="Multidrug efflux transporter AcrB transmembrane domain"/>
    <property type="match status" value="2"/>
</dbReference>
<dbReference type="PANTHER" id="PTHR32063:SF0">
    <property type="entry name" value="SWARMING MOTILITY PROTEIN SWRC"/>
    <property type="match status" value="1"/>
</dbReference>
<dbReference type="PANTHER" id="PTHR32063">
    <property type="match status" value="1"/>
</dbReference>
<organism evidence="2 3">
    <name type="scientific">Psychrosphaera aquimarina</name>
    <dbReference type="NCBI Taxonomy" id="2044854"/>
    <lineage>
        <taxon>Bacteria</taxon>
        <taxon>Pseudomonadati</taxon>
        <taxon>Pseudomonadota</taxon>
        <taxon>Gammaproteobacteria</taxon>
        <taxon>Alteromonadales</taxon>
        <taxon>Pseudoalteromonadaceae</taxon>
        <taxon>Psychrosphaera</taxon>
    </lineage>
</organism>
<dbReference type="SUPFAM" id="SSF82693">
    <property type="entry name" value="Multidrug efflux transporter AcrB pore domain, PN1, PN2, PC1 and PC2 subdomains"/>
    <property type="match status" value="3"/>
</dbReference>
<dbReference type="RefSeq" id="WP_315947139.1">
    <property type="nucleotide sequence ID" value="NZ_JAWCUA010000007.1"/>
</dbReference>
<dbReference type="Gene3D" id="1.20.1640.10">
    <property type="entry name" value="Multidrug efflux transporter AcrB transmembrane domain"/>
    <property type="match status" value="2"/>
</dbReference>
<feature type="transmembrane region" description="Helical" evidence="1">
    <location>
        <begin position="851"/>
        <end position="871"/>
    </location>
</feature>
<keyword evidence="1" id="KW-0812">Transmembrane</keyword>
<keyword evidence="3" id="KW-1185">Reference proteome</keyword>
<feature type="transmembrane region" description="Helical" evidence="1">
    <location>
        <begin position="953"/>
        <end position="970"/>
    </location>
</feature>
<dbReference type="InterPro" id="IPR001036">
    <property type="entry name" value="Acrflvin-R"/>
</dbReference>
<feature type="transmembrane region" description="Helical" evidence="1">
    <location>
        <begin position="337"/>
        <end position="354"/>
    </location>
</feature>
<sequence length="1047" mass="114484">MRALIDASLDSTRTVLMVFVLLIISGAVTYNNIPKESNPDVNIPIIYVSIIHDGISPEDAERMLVRPMENELRAIEGVKEMTSNASEGHASVQLEFLAGWDTKSALADVRDKVTLAKAKLPAETEEPVIKQVSMADEQAVITVVLSGPAPERALVTIARELKDVIEGLKEVLEVEVGGDREDIVEIVVDPLLMESYSLDQSDILNLLERNNRLVAAGTLDNGAGRFAVKVPSVYESVKDVYDQPIKIDGDRVITFGDVAEVRRSYKDPSSFARLDTHPAVSLEIKKRPGENIIETIDKVKEIVEKGKSLWPEHIEVTYTGDQSKDVKQMLKDLQNNVLSAVLLVVIVIIAALGVRSATLVGIAIPGSFLTGILVISLMGLTVNMVVLFALIMAVGMLVDGAIVVTEFADRMMSEGKNRKEAYRLAAKRMAWPIIASTATTLAAFAPLIFWPGMMGEFMKYLPITLIAVLTASLVMALIFVPAMGSLIGKIRPMSAKDKAQMHEAEEGDITKISGFTGKYIRVLAVAIKHPWKSLGLSFVIAFLVFKGFADSGLGAEFFPNVEPVGANITVRSHGDLSIFEKDKIMQKVEQRLVNLKEIETLYARTGGSDQVGYMRMNLVDWQLRKKADDIIKDVYALTDDIAGVELEVRKDESGPGGGKALVLELSSRFPDELTDAVRTIRHALEKTGSFVNISDTANKDGIEWQLLIDRSNAARFGADATLLGSTISMVTNGLKIGEYRPDDVDDELDIRVRYPEDKRDIGKLDSVRVKTQAGMVPASNFVEQKAVPKVDVIRRVDSRRVVQIAADMAPGVLLTQQLPILMEKLPSLNLSQTVNIKVRGENEDQQESETFLQNAFLVALFVMAIILVTQFNSFYQAGLILSAVLFSTVGVFLGLLIVQKPFGIVMSGIGVISLAGIVVNNNIVLIDTFNVLRKQGMNITESILRTGAQRLRPVMLTTVTTILGLMPMVLELNIDLVDRLVEHGAPSTQWWSQLSIAVAGGLAFATLLTLILTPCLLALGEGFKAKRAAKKAFKEEQAAELAEQQLT</sequence>
<evidence type="ECO:0000256" key="1">
    <source>
        <dbReference type="SAM" id="Phobius"/>
    </source>
</evidence>
<keyword evidence="1" id="KW-1133">Transmembrane helix</keyword>
<reference evidence="2 3" key="1">
    <citation type="submission" date="2023-10" db="EMBL/GenBank/DDBJ databases">
        <title>Psychrosphaera aquimaarina strain SW33 isolated from seawater.</title>
        <authorList>
            <person name="Bayburt H."/>
            <person name="Kim J.M."/>
            <person name="Choi B.J."/>
            <person name="Jeon C.O."/>
        </authorList>
    </citation>
    <scope>NUCLEOTIDE SEQUENCE [LARGE SCALE GENOMIC DNA]</scope>
    <source>
        <strain evidence="2 3">KCTC 52743</strain>
    </source>
</reference>
<dbReference type="EMBL" id="JAWCUA010000007">
    <property type="protein sequence ID" value="MDU0113522.1"/>
    <property type="molecule type" value="Genomic_DNA"/>
</dbReference>
<comment type="caution">
    <text evidence="2">The sequence shown here is derived from an EMBL/GenBank/DDBJ whole genome shotgun (WGS) entry which is preliminary data.</text>
</comment>
<proteinExistence type="predicted"/>
<feature type="transmembrane region" description="Helical" evidence="1">
    <location>
        <begin position="904"/>
        <end position="932"/>
    </location>
</feature>
<evidence type="ECO:0000313" key="3">
    <source>
        <dbReference type="Proteomes" id="UP001257914"/>
    </source>
</evidence>
<feature type="transmembrane region" description="Helical" evidence="1">
    <location>
        <begin position="461"/>
        <end position="488"/>
    </location>
</feature>
<dbReference type="Gene3D" id="3.30.70.1440">
    <property type="entry name" value="Multidrug efflux transporter AcrB pore domain"/>
    <property type="match status" value="1"/>
</dbReference>
<protein>
    <submittedName>
        <fullName evidence="2">Efflux RND transporter permease subunit</fullName>
    </submittedName>
</protein>
<dbReference type="SUPFAM" id="SSF82714">
    <property type="entry name" value="Multidrug efflux transporter AcrB TolC docking domain, DN and DC subdomains"/>
    <property type="match status" value="1"/>
</dbReference>
<dbReference type="InterPro" id="IPR027463">
    <property type="entry name" value="AcrB_DN_DC_subdom"/>
</dbReference>
<feature type="transmembrane region" description="Helical" evidence="1">
    <location>
        <begin position="990"/>
        <end position="1019"/>
    </location>
</feature>
<dbReference type="Pfam" id="PF00873">
    <property type="entry name" value="ACR_tran"/>
    <property type="match status" value="1"/>
</dbReference>
<dbReference type="Gene3D" id="3.30.70.1430">
    <property type="entry name" value="Multidrug efflux transporter AcrB pore domain"/>
    <property type="match status" value="2"/>
</dbReference>
<feature type="transmembrane region" description="Helical" evidence="1">
    <location>
        <begin position="878"/>
        <end position="898"/>
    </location>
</feature>
<feature type="transmembrane region" description="Helical" evidence="1">
    <location>
        <begin position="386"/>
        <end position="408"/>
    </location>
</feature>
<dbReference type="PRINTS" id="PR00702">
    <property type="entry name" value="ACRIFLAVINRP"/>
</dbReference>
<dbReference type="Gene3D" id="3.30.2090.10">
    <property type="entry name" value="Multidrug efflux transporter AcrB TolC docking domain, DN and DC subdomains"/>
    <property type="match status" value="2"/>
</dbReference>
<gene>
    <name evidence="2" type="ORF">RT723_11040</name>
</gene>
<evidence type="ECO:0000313" key="2">
    <source>
        <dbReference type="EMBL" id="MDU0113522.1"/>
    </source>
</evidence>
<feature type="transmembrane region" description="Helical" evidence="1">
    <location>
        <begin position="429"/>
        <end position="449"/>
    </location>
</feature>
<keyword evidence="1" id="KW-0472">Membrane</keyword>
<dbReference type="Proteomes" id="UP001257914">
    <property type="component" value="Unassembled WGS sequence"/>
</dbReference>